<reference evidence="1 2" key="1">
    <citation type="submission" date="2024-02" db="EMBL/GenBank/DDBJ databases">
        <authorList>
            <person name="Chen Y."/>
            <person name="Shah S."/>
            <person name="Dougan E. K."/>
            <person name="Thang M."/>
            <person name="Chan C."/>
        </authorList>
    </citation>
    <scope>NUCLEOTIDE SEQUENCE [LARGE SCALE GENOMIC DNA]</scope>
</reference>
<protein>
    <submittedName>
        <fullName evidence="1">Uncharacterized protein</fullName>
    </submittedName>
</protein>
<name>A0ABP0MUS6_9DINO</name>
<evidence type="ECO:0000313" key="2">
    <source>
        <dbReference type="Proteomes" id="UP001642484"/>
    </source>
</evidence>
<sequence length="63" mass="7111">DDADRVARAFAKESRNEEILDLQKHIDEDTRDVLCVAAARMTILLQDKSHFLHQAKAAASPHK</sequence>
<proteinExistence type="predicted"/>
<dbReference type="Proteomes" id="UP001642484">
    <property type="component" value="Unassembled WGS sequence"/>
</dbReference>
<feature type="non-terminal residue" evidence="1">
    <location>
        <position position="1"/>
    </location>
</feature>
<comment type="caution">
    <text evidence="1">The sequence shown here is derived from an EMBL/GenBank/DDBJ whole genome shotgun (WGS) entry which is preliminary data.</text>
</comment>
<accession>A0ABP0MUS6</accession>
<feature type="non-terminal residue" evidence="1">
    <location>
        <position position="63"/>
    </location>
</feature>
<evidence type="ECO:0000313" key="1">
    <source>
        <dbReference type="EMBL" id="CAK9055056.1"/>
    </source>
</evidence>
<organism evidence="1 2">
    <name type="scientific">Durusdinium trenchii</name>
    <dbReference type="NCBI Taxonomy" id="1381693"/>
    <lineage>
        <taxon>Eukaryota</taxon>
        <taxon>Sar</taxon>
        <taxon>Alveolata</taxon>
        <taxon>Dinophyceae</taxon>
        <taxon>Suessiales</taxon>
        <taxon>Symbiodiniaceae</taxon>
        <taxon>Durusdinium</taxon>
    </lineage>
</organism>
<gene>
    <name evidence="1" type="ORF">CCMP2556_LOCUS27444</name>
</gene>
<dbReference type="EMBL" id="CAXAMN010019857">
    <property type="protein sequence ID" value="CAK9055056.1"/>
    <property type="molecule type" value="Genomic_DNA"/>
</dbReference>
<keyword evidence="2" id="KW-1185">Reference proteome</keyword>